<gene>
    <name evidence="1" type="ORF">C4B68_06845</name>
</gene>
<evidence type="ECO:0000313" key="2">
    <source>
        <dbReference type="Proteomes" id="UP000238413"/>
    </source>
</evidence>
<dbReference type="EMBL" id="CP026652">
    <property type="protein sequence ID" value="AVH55540.1"/>
    <property type="molecule type" value="Genomic_DNA"/>
</dbReference>
<dbReference type="SUPFAM" id="SSF47413">
    <property type="entry name" value="lambda repressor-like DNA-binding domains"/>
    <property type="match status" value="1"/>
</dbReference>
<sequence>MNERLRTVMIQRKVTPEDLAASCEVDVKTVERWISLGRQPLRRHRWAVAQSLGVDESYLWPPEEDDTPGQPTEQTELVAAFPNRASVPQKTWVRLLKSAQQHIDVLVFSGTFFAQTNPRVAAMLAERADAGVRVRLCFGDPSGKAVAVRDEEEGIGGTLSAKIRASLTYYRKLIGTPGCEVRLHDTTLYNSLFRFDDALLVNPHVWGQPASANPLFELRRLGDDGWFDHYTGSFDAVWETAKPWSPESM</sequence>
<proteinExistence type="predicted"/>
<dbReference type="Proteomes" id="UP000238413">
    <property type="component" value="Chromosome"/>
</dbReference>
<accession>A0ABN5HWM4</accession>
<dbReference type="InterPro" id="IPR001387">
    <property type="entry name" value="Cro/C1-type_HTH"/>
</dbReference>
<reference evidence="1 2" key="1">
    <citation type="submission" date="2018-02" db="EMBL/GenBank/DDBJ databases">
        <title>Complete genome sequence of Streptomyces dengpaensis, the producer of angucyclines.</title>
        <authorList>
            <person name="Yumei L."/>
        </authorList>
    </citation>
    <scope>NUCLEOTIDE SEQUENCE [LARGE SCALE GENOMIC DNA]</scope>
    <source>
        <strain evidence="1 2">XZHG99</strain>
    </source>
</reference>
<dbReference type="Gene3D" id="3.30.870.10">
    <property type="entry name" value="Endonuclease Chain A"/>
    <property type="match status" value="1"/>
</dbReference>
<organism evidence="1 2">
    <name type="scientific">Streptomyces dengpaensis</name>
    <dbReference type="NCBI Taxonomy" id="2049881"/>
    <lineage>
        <taxon>Bacteria</taxon>
        <taxon>Bacillati</taxon>
        <taxon>Actinomycetota</taxon>
        <taxon>Actinomycetes</taxon>
        <taxon>Kitasatosporales</taxon>
        <taxon>Streptomycetaceae</taxon>
        <taxon>Streptomyces</taxon>
    </lineage>
</organism>
<dbReference type="Gene3D" id="1.10.260.40">
    <property type="entry name" value="lambda repressor-like DNA-binding domains"/>
    <property type="match status" value="1"/>
</dbReference>
<dbReference type="RefSeq" id="WP_099498512.1">
    <property type="nucleotide sequence ID" value="NZ_CP026652.1"/>
</dbReference>
<evidence type="ECO:0000313" key="1">
    <source>
        <dbReference type="EMBL" id="AVH55540.1"/>
    </source>
</evidence>
<dbReference type="CDD" id="cd00093">
    <property type="entry name" value="HTH_XRE"/>
    <property type="match status" value="1"/>
</dbReference>
<protein>
    <submittedName>
        <fullName evidence="1">XRE family transcriptional regulator</fullName>
    </submittedName>
</protein>
<keyword evidence="2" id="KW-1185">Reference proteome</keyword>
<name>A0ABN5HWM4_9ACTN</name>
<dbReference type="InterPro" id="IPR010982">
    <property type="entry name" value="Lambda_DNA-bd_dom_sf"/>
</dbReference>
<dbReference type="SUPFAM" id="SSF56024">
    <property type="entry name" value="Phospholipase D/nuclease"/>
    <property type="match status" value="1"/>
</dbReference>